<dbReference type="EMBL" id="CP016020">
    <property type="protein sequence ID" value="APH03822.1"/>
    <property type="molecule type" value="Genomic_DNA"/>
</dbReference>
<reference evidence="2 3" key="1">
    <citation type="journal article" date="2016" name="Sci. Rep.">
        <title>Complete genome sequence and transcriptomic analysis of a novel marine strain Bacillus weihaiensis reveals the mechanism of brown algae degradation.</title>
        <authorList>
            <person name="Zhu Y."/>
            <person name="Chen P."/>
            <person name="Bao Y."/>
            <person name="Men Y."/>
            <person name="Zeng Y."/>
            <person name="Yang J."/>
            <person name="Sun J."/>
            <person name="Sun Y."/>
        </authorList>
    </citation>
    <scope>NUCLEOTIDE SEQUENCE [LARGE SCALE GENOMIC DNA]</scope>
    <source>
        <strain evidence="2 3">Alg07</strain>
    </source>
</reference>
<feature type="domain" description="Knr4/Smi1-like" evidence="1">
    <location>
        <begin position="12"/>
        <end position="159"/>
    </location>
</feature>
<dbReference type="InterPro" id="IPR018958">
    <property type="entry name" value="Knr4/Smi1-like_dom"/>
</dbReference>
<sequence>MSIIKWEFADEPVSQEVVHTVGDNLGVKFPSDYIECVAINNGANAEPRLFDVENREKVFGTLLSFDENNDEFIVSVYNDYKLTLPKELVPIAFDPAGNLICLDYKEDKNKPTVVFWEHENAGEKEMLMREEGLTEDQVEELARENVFYVAASFTDFLDKLHD</sequence>
<dbReference type="AlphaFoldDB" id="A0A1L3MND8"/>
<protein>
    <submittedName>
        <fullName evidence="2">1,3-beta-glucan synthase regulator</fullName>
    </submittedName>
</protein>
<dbReference type="Pfam" id="PF09346">
    <property type="entry name" value="SMI1_KNR4"/>
    <property type="match status" value="1"/>
</dbReference>
<dbReference type="SUPFAM" id="SSF160631">
    <property type="entry name" value="SMI1/KNR4-like"/>
    <property type="match status" value="1"/>
</dbReference>
<dbReference type="OrthoDB" id="8657476at2"/>
<dbReference type="STRING" id="1547283.A9C19_03080"/>
<evidence type="ECO:0000259" key="1">
    <source>
        <dbReference type="SMART" id="SM00860"/>
    </source>
</evidence>
<name>A0A1L3MND8_9BACI</name>
<accession>A0A1L3MND8</accession>
<dbReference type="RefSeq" id="WP_072578614.1">
    <property type="nucleotide sequence ID" value="NZ_CP016020.1"/>
</dbReference>
<dbReference type="SMART" id="SM00860">
    <property type="entry name" value="SMI1_KNR4"/>
    <property type="match status" value="1"/>
</dbReference>
<keyword evidence="3" id="KW-1185">Reference proteome</keyword>
<dbReference type="InterPro" id="IPR037883">
    <property type="entry name" value="Knr4/Smi1-like_sf"/>
</dbReference>
<evidence type="ECO:0000313" key="2">
    <source>
        <dbReference type="EMBL" id="APH03822.1"/>
    </source>
</evidence>
<gene>
    <name evidence="2" type="ORF">A9C19_03080</name>
</gene>
<evidence type="ECO:0000313" key="3">
    <source>
        <dbReference type="Proteomes" id="UP000181936"/>
    </source>
</evidence>
<dbReference type="Gene3D" id="3.40.1580.10">
    <property type="entry name" value="SMI1/KNR4-like"/>
    <property type="match status" value="1"/>
</dbReference>
<dbReference type="Proteomes" id="UP000181936">
    <property type="component" value="Chromosome"/>
</dbReference>
<organism evidence="2 3">
    <name type="scientific">Bacillus weihaiensis</name>
    <dbReference type="NCBI Taxonomy" id="1547283"/>
    <lineage>
        <taxon>Bacteria</taxon>
        <taxon>Bacillati</taxon>
        <taxon>Bacillota</taxon>
        <taxon>Bacilli</taxon>
        <taxon>Bacillales</taxon>
        <taxon>Bacillaceae</taxon>
        <taxon>Bacillus</taxon>
    </lineage>
</organism>
<proteinExistence type="predicted"/>
<dbReference type="KEGG" id="bwh:A9C19_03080"/>